<evidence type="ECO:0000313" key="9">
    <source>
        <dbReference type="EMBL" id="KAG5465949.1"/>
    </source>
</evidence>
<dbReference type="InterPro" id="IPR039745">
    <property type="entry name" value="Vps54"/>
</dbReference>
<dbReference type="GO" id="GO:0006896">
    <property type="term" value="P:Golgi to vacuole transport"/>
    <property type="evidence" value="ECO:0007669"/>
    <property type="project" value="TreeGrafter"/>
</dbReference>
<dbReference type="PANTHER" id="PTHR12965:SF0">
    <property type="entry name" value="VACUOLAR PROTEIN SORTING-ASSOCIATED PROTEIN 54"/>
    <property type="match status" value="1"/>
</dbReference>
<feature type="domain" description="Vacuolar protein sorting-associated protein 54 C-terminal" evidence="8">
    <location>
        <begin position="921"/>
        <end position="1010"/>
    </location>
</feature>
<keyword evidence="3" id="KW-0813">Transport</keyword>
<evidence type="ECO:0000256" key="6">
    <source>
        <dbReference type="ARBA" id="ARBA00023054"/>
    </source>
</evidence>
<dbReference type="GO" id="GO:0019905">
    <property type="term" value="F:syntaxin binding"/>
    <property type="evidence" value="ECO:0007669"/>
    <property type="project" value="TreeGrafter"/>
</dbReference>
<evidence type="ECO:0000256" key="3">
    <source>
        <dbReference type="ARBA" id="ARBA00022448"/>
    </source>
</evidence>
<feature type="compositionally biased region" description="Low complexity" evidence="7">
    <location>
        <begin position="749"/>
        <end position="758"/>
    </location>
</feature>
<evidence type="ECO:0000256" key="1">
    <source>
        <dbReference type="ARBA" id="ARBA00004601"/>
    </source>
</evidence>
<evidence type="ECO:0000256" key="7">
    <source>
        <dbReference type="SAM" id="MobiDB-lite"/>
    </source>
</evidence>
<name>A0A836K7F0_LEIEN</name>
<keyword evidence="10" id="KW-1185">Reference proteome</keyword>
<evidence type="ECO:0000256" key="2">
    <source>
        <dbReference type="ARBA" id="ARBA00009150"/>
    </source>
</evidence>
<keyword evidence="4" id="KW-0653">Protein transport</keyword>
<dbReference type="Proteomes" id="UP000674179">
    <property type="component" value="Chromosome 36"/>
</dbReference>
<dbReference type="GO" id="GO:0005829">
    <property type="term" value="C:cytosol"/>
    <property type="evidence" value="ECO:0007669"/>
    <property type="project" value="GOC"/>
</dbReference>
<dbReference type="GO" id="GO:0042147">
    <property type="term" value="P:retrograde transport, endosome to Golgi"/>
    <property type="evidence" value="ECO:0007669"/>
    <property type="project" value="InterPro"/>
</dbReference>
<comment type="similarity">
    <text evidence="2">Belongs to the VPS54 family.</text>
</comment>
<dbReference type="GeneID" id="94167955"/>
<comment type="caution">
    <text evidence="9">The sequence shown here is derived from an EMBL/GenBank/DDBJ whole genome shotgun (WGS) entry which is preliminary data.</text>
</comment>
<dbReference type="OrthoDB" id="10259024at2759"/>
<feature type="region of interest" description="Disordered" evidence="7">
    <location>
        <begin position="737"/>
        <end position="758"/>
    </location>
</feature>
<evidence type="ECO:0000256" key="4">
    <source>
        <dbReference type="ARBA" id="ARBA00022927"/>
    </source>
</evidence>
<dbReference type="PANTHER" id="PTHR12965">
    <property type="entry name" value="VACUOLAR PROTEIN SORTING 54"/>
    <property type="match status" value="1"/>
</dbReference>
<proteinExistence type="inferred from homology"/>
<dbReference type="InterPro" id="IPR012501">
    <property type="entry name" value="Vps54_C"/>
</dbReference>
<dbReference type="GO" id="GO:0015031">
    <property type="term" value="P:protein transport"/>
    <property type="evidence" value="ECO:0007669"/>
    <property type="project" value="UniProtKB-KW"/>
</dbReference>
<evidence type="ECO:0000256" key="5">
    <source>
        <dbReference type="ARBA" id="ARBA00023034"/>
    </source>
</evidence>
<reference evidence="9 10" key="1">
    <citation type="submission" date="2021-02" db="EMBL/GenBank/DDBJ databases">
        <title>Leishmania (Mundinia) enrietti genome sequencing and assembly.</title>
        <authorList>
            <person name="Almutairi H."/>
            <person name="Gatherer D."/>
        </authorList>
    </citation>
    <scope>NUCLEOTIDE SEQUENCE [LARGE SCALE GENOMIC DNA]</scope>
    <source>
        <strain evidence="9">CUR178</strain>
    </source>
</reference>
<feature type="compositionally biased region" description="Polar residues" evidence="7">
    <location>
        <begin position="738"/>
        <end position="748"/>
    </location>
</feature>
<dbReference type="AlphaFoldDB" id="A0A836K7F0"/>
<dbReference type="Pfam" id="PF07928">
    <property type="entry name" value="Vps54"/>
    <property type="match status" value="1"/>
</dbReference>
<evidence type="ECO:0000259" key="8">
    <source>
        <dbReference type="Pfam" id="PF07928"/>
    </source>
</evidence>
<dbReference type="KEGG" id="lenr:94167955"/>
<accession>A0A836K7F0</accession>
<evidence type="ECO:0000313" key="10">
    <source>
        <dbReference type="Proteomes" id="UP000674179"/>
    </source>
</evidence>
<dbReference type="GO" id="GO:0000938">
    <property type="term" value="C:GARP complex"/>
    <property type="evidence" value="ECO:0007669"/>
    <property type="project" value="InterPro"/>
</dbReference>
<comment type="subcellular location">
    <subcellularLocation>
        <location evidence="1">Golgi apparatus</location>
        <location evidence="1">trans-Golgi network</location>
    </subcellularLocation>
</comment>
<keyword evidence="5" id="KW-0333">Golgi apparatus</keyword>
<gene>
    <name evidence="9" type="ORF">CUR178_00664</name>
</gene>
<keyword evidence="6" id="KW-0175">Coiled coil</keyword>
<protein>
    <recommendedName>
        <fullName evidence="8">Vacuolar protein sorting-associated protein 54 C-terminal domain-containing protein</fullName>
    </recommendedName>
</protein>
<organism evidence="9 10">
    <name type="scientific">Leishmania enriettii</name>
    <dbReference type="NCBI Taxonomy" id="5663"/>
    <lineage>
        <taxon>Eukaryota</taxon>
        <taxon>Discoba</taxon>
        <taxon>Euglenozoa</taxon>
        <taxon>Kinetoplastea</taxon>
        <taxon>Metakinetoplastina</taxon>
        <taxon>Trypanosomatida</taxon>
        <taxon>Trypanosomatidae</taxon>
        <taxon>Leishmaniinae</taxon>
        <taxon>Leishmania</taxon>
    </lineage>
</organism>
<dbReference type="RefSeq" id="XP_067688548.1">
    <property type="nucleotide sequence ID" value="XM_067832445.1"/>
</dbReference>
<sequence>MTSHSEDRNELTSSTHCISAGGRQAPNVTVRRGHDAAASICAYLIVFHGLSRVRIAHALGLPSLVVEESIRNGVSSAMLRAQLRNWLYEASASSPAQKLLAPEALFTQLQEDCTADAIERQQNERDGVVLPYGEDWSPFAALDPVSQQHFTQLQQSVGQSFISILNDPGEPTVNVDWATWLGGKLYAAFDFNGGVGGLEDTLRSYSTSQTGPESSAALLTEYPPTQDFSDYVKLISKAYQANRREGIANDAREWREGVAADGGGDCKHCVGEATVDGAPWPTGIPAQFFAVSYDPAVELNLFSDAVCQSLPAVTSTPPTVAAADQGSRTEVPTQVVNGSTFAADYEYLESRNKELRAWESAVEKCLLQHVKQRSEDFFATSRQFGSLSRDAHSVLADVRVAREGGMRAGEHFVAEYLRIGNLYRRRQNFLRLNTTATAAQHLLRRLGDVENWAALPERDFGEVLPILSALLDLEAAVRGSRDAEQGIVWKSLSGLKCLVEVPGRVKRARKALEKVVLEEYCRLLLSGPEEGAASERVTTVCESVTRLGVLNAANQLYHTKIVELLQIMAQETLVGLFMNAGTLDDAKANELLTIASNTAALGLPGARQDLCGFAKHLRFQGYQLVLQQFVEVLVDFVTHASQHWGFFLTGGLPTSLAMYENRHTIMEKTTRDLLGRLCGEAESLIAALLEVYANGPHLSSMTELVHLVRVGVQFPTRVMSDVAGRLVSLLREGVSKYETPTDSPVSVTASDPHSPSSAAAREPIGFVVYRPTKLIGTTIQRLAKRFFRHQHCVNREHVTMVMEGETWAPKEAVDECIQQQVDDMCTMDAAALQEFRWRSLRALFALGGSDSGFSQRCHSASPPRVAAGTSGADDLLSTGAAKLYVRVRGRTGAAVLGNGRAAHNAAEASLDGDPDELEGRLVPSSLLVLMDLLHKYHEYIALFPFLAFDVASRMNELLDEYEGRTAAMVLGAQAVERGTLPRITTQHLCVASQCVSFLIDFIPALQAHLTVAWQGGDFAASLCDRAPRDVLAVANALGLLGGTSSTSSPSDSSSAGIASESTRLFIKNDWNRVVRNCRVHRNEFFSKMGSLVHRKVSSLGHVAIQKGRWATGGNEWVMAMLREVARLMRALRPLLPPGDMDGVMVPLLGSLSVLLRERTMLIPTSAEDDRAAAASDVMLFTANVEKFGYDVLRCAEATSVSAVMQGAQSFVPVSSEEAVLRWFLPTSQSSPARPTAAAE</sequence>
<dbReference type="EMBL" id="JAFHKP010000036">
    <property type="protein sequence ID" value="KAG5465949.1"/>
    <property type="molecule type" value="Genomic_DNA"/>
</dbReference>